<reference evidence="15" key="1">
    <citation type="submission" date="2016-11" db="UniProtKB">
        <authorList>
            <consortium name="WormBaseParasite"/>
        </authorList>
    </citation>
    <scope>IDENTIFICATION</scope>
</reference>
<evidence type="ECO:0000259" key="13">
    <source>
        <dbReference type="PROSITE" id="PS51831"/>
    </source>
</evidence>
<keyword evidence="4" id="KW-0464">Manganese</keyword>
<evidence type="ECO:0000256" key="8">
    <source>
        <dbReference type="ARBA" id="ARBA00040793"/>
    </source>
</evidence>
<dbReference type="PANTHER" id="PTHR46246:SF1">
    <property type="entry name" value="GUANOSINE-3',5'-BIS(DIPHOSPHATE) 3'-PYROPHOSPHOHYDROLASE MESH1"/>
    <property type="match status" value="1"/>
</dbReference>
<evidence type="ECO:0000256" key="4">
    <source>
        <dbReference type="ARBA" id="ARBA00023211"/>
    </source>
</evidence>
<protein>
    <recommendedName>
        <fullName evidence="8">Guanosine-3',5'-bis(diphosphate) 3'-pyrophosphohydrolase MESH1</fullName>
        <ecNumber evidence="5">3.1.7.2</ecNumber>
    </recommendedName>
    <alternativeName>
        <fullName evidence="9">Metazoan SpoT homolog 1</fullName>
    </alternativeName>
    <alternativeName>
        <fullName evidence="10">Penta-phosphate guanosine-3'-pyrophosphohydrolase</fullName>
    </alternativeName>
</protein>
<evidence type="ECO:0000313" key="15">
    <source>
        <dbReference type="WBParaSite" id="L893_g13343.t2"/>
    </source>
</evidence>
<evidence type="ECO:0000256" key="10">
    <source>
        <dbReference type="ARBA" id="ARBA00041770"/>
    </source>
</evidence>
<dbReference type="PANTHER" id="PTHR46246">
    <property type="entry name" value="GUANOSINE-3',5'-BIS(DIPHOSPHATE) 3'-PYROPHOSPHOHYDROLASE MESH1"/>
    <property type="match status" value="1"/>
</dbReference>
<evidence type="ECO:0000256" key="5">
    <source>
        <dbReference type="ARBA" id="ARBA00024387"/>
    </source>
</evidence>
<feature type="compositionally biased region" description="Pro residues" evidence="12">
    <location>
        <begin position="64"/>
        <end position="76"/>
    </location>
</feature>
<evidence type="ECO:0000256" key="11">
    <source>
        <dbReference type="ARBA" id="ARBA00047968"/>
    </source>
</evidence>
<dbReference type="InterPro" id="IPR003607">
    <property type="entry name" value="HD/PDEase_dom"/>
</dbReference>
<evidence type="ECO:0000256" key="2">
    <source>
        <dbReference type="ARBA" id="ARBA00022723"/>
    </source>
</evidence>
<comment type="catalytic activity">
    <reaction evidence="11">
        <text>guanosine 3',5'-bis(diphosphate) + H2O = GDP + diphosphate + H(+)</text>
        <dbReference type="Rhea" id="RHEA:14253"/>
        <dbReference type="ChEBI" id="CHEBI:15377"/>
        <dbReference type="ChEBI" id="CHEBI:15378"/>
        <dbReference type="ChEBI" id="CHEBI:33019"/>
        <dbReference type="ChEBI" id="CHEBI:58189"/>
        <dbReference type="ChEBI" id="CHEBI:77828"/>
        <dbReference type="EC" id="3.1.7.2"/>
    </reaction>
</comment>
<dbReference type="WBParaSite" id="L893_g13343.t2">
    <property type="protein sequence ID" value="L893_g13343.t2"/>
    <property type="gene ID" value="L893_g13343"/>
</dbReference>
<dbReference type="GO" id="GO:0008893">
    <property type="term" value="F:guanosine-3',5'-bis(diphosphate) 3'-diphosphatase activity"/>
    <property type="evidence" value="ECO:0007669"/>
    <property type="project" value="UniProtKB-EC"/>
</dbReference>
<dbReference type="SMART" id="SM00471">
    <property type="entry name" value="HDc"/>
    <property type="match status" value="1"/>
</dbReference>
<sequence>MAGTLKNTYKALHLRRHGLTFTSFLKRPPHNYNRNECAPYIMSDYPLKSSVPLDEKNGGSLYPDLPPPAYPGPPDAPSDSSNHGGPVDLNLVIKAADYAARRHRHQKRKDLAGTPYINHPLGVARILSEEAKVSDAATLAAAILHDTVEDTKATFEEIKELFGDEICNIVRECTDDKSLAKHLRKQAQIDNGSKHSHKAKLVHLADKLYNLRDLEHASPIGWDKRRVHEYFKWSKQVIAQLKGTNETLEALLDDIINRHLAK</sequence>
<evidence type="ECO:0000256" key="9">
    <source>
        <dbReference type="ARBA" id="ARBA00041464"/>
    </source>
</evidence>
<proteinExistence type="inferred from homology"/>
<dbReference type="Gene3D" id="1.10.3210.10">
    <property type="entry name" value="Hypothetical protein af1432"/>
    <property type="match status" value="1"/>
</dbReference>
<comment type="cofactor">
    <cofactor evidence="1">
        <name>Mn(2+)</name>
        <dbReference type="ChEBI" id="CHEBI:29035"/>
    </cofactor>
</comment>
<keyword evidence="2" id="KW-0479">Metal-binding</keyword>
<name>A0A1I7Y6V8_9BILA</name>
<evidence type="ECO:0000256" key="3">
    <source>
        <dbReference type="ARBA" id="ARBA00022801"/>
    </source>
</evidence>
<dbReference type="EC" id="3.1.7.2" evidence="5"/>
<dbReference type="Pfam" id="PF13328">
    <property type="entry name" value="HD_4"/>
    <property type="match status" value="1"/>
</dbReference>
<accession>A0A1I7Y6V8</accession>
<dbReference type="FunFam" id="1.10.3210.10:FF:000012">
    <property type="entry name" value="HD domain containing 3"/>
    <property type="match status" value="1"/>
</dbReference>
<evidence type="ECO:0000256" key="7">
    <source>
        <dbReference type="ARBA" id="ARBA00038354"/>
    </source>
</evidence>
<dbReference type="InterPro" id="IPR006674">
    <property type="entry name" value="HD_domain"/>
</dbReference>
<organism evidence="14 15">
    <name type="scientific">Steinernema glaseri</name>
    <dbReference type="NCBI Taxonomy" id="37863"/>
    <lineage>
        <taxon>Eukaryota</taxon>
        <taxon>Metazoa</taxon>
        <taxon>Ecdysozoa</taxon>
        <taxon>Nematoda</taxon>
        <taxon>Chromadorea</taxon>
        <taxon>Rhabditida</taxon>
        <taxon>Tylenchina</taxon>
        <taxon>Panagrolaimomorpha</taxon>
        <taxon>Strongyloidoidea</taxon>
        <taxon>Steinernematidae</taxon>
        <taxon>Steinernema</taxon>
    </lineage>
</organism>
<evidence type="ECO:0000256" key="12">
    <source>
        <dbReference type="SAM" id="MobiDB-lite"/>
    </source>
</evidence>
<dbReference type="InterPro" id="IPR052194">
    <property type="entry name" value="MESH1"/>
</dbReference>
<evidence type="ECO:0000256" key="1">
    <source>
        <dbReference type="ARBA" id="ARBA00001936"/>
    </source>
</evidence>
<dbReference type="PROSITE" id="PS51831">
    <property type="entry name" value="HD"/>
    <property type="match status" value="1"/>
</dbReference>
<feature type="domain" description="HD" evidence="13">
    <location>
        <begin position="116"/>
        <end position="211"/>
    </location>
</feature>
<dbReference type="AlphaFoldDB" id="A0A1I7Y6V8"/>
<dbReference type="Proteomes" id="UP000095287">
    <property type="component" value="Unplaced"/>
</dbReference>
<keyword evidence="14" id="KW-1185">Reference proteome</keyword>
<dbReference type="CDD" id="cd00077">
    <property type="entry name" value="HDc"/>
    <property type="match status" value="1"/>
</dbReference>
<dbReference type="GO" id="GO:0046872">
    <property type="term" value="F:metal ion binding"/>
    <property type="evidence" value="ECO:0007669"/>
    <property type="project" value="UniProtKB-KW"/>
</dbReference>
<comment type="similarity">
    <text evidence="7">Belongs to the MESH1 family.</text>
</comment>
<evidence type="ECO:0000256" key="6">
    <source>
        <dbReference type="ARBA" id="ARBA00037781"/>
    </source>
</evidence>
<comment type="function">
    <text evidence="6">ppGpp hydrolyzing enzyme involved in starvation response.</text>
</comment>
<feature type="region of interest" description="Disordered" evidence="12">
    <location>
        <begin position="56"/>
        <end position="86"/>
    </location>
</feature>
<keyword evidence="3" id="KW-0378">Hydrolase</keyword>
<dbReference type="SUPFAM" id="SSF109604">
    <property type="entry name" value="HD-domain/PDEase-like"/>
    <property type="match status" value="1"/>
</dbReference>
<evidence type="ECO:0000313" key="14">
    <source>
        <dbReference type="Proteomes" id="UP000095287"/>
    </source>
</evidence>